<reference evidence="2 3" key="1">
    <citation type="submission" date="2019-04" db="EMBL/GenBank/DDBJ databases">
        <title>Bacillus caeni sp. nov., a bacterium isolated from mangrove sediment.</title>
        <authorList>
            <person name="Huang H."/>
            <person name="Mo K."/>
            <person name="Hu Y."/>
        </authorList>
    </citation>
    <scope>NUCLEOTIDE SEQUENCE [LARGE SCALE GENOMIC DNA]</scope>
    <source>
        <strain evidence="2 3">HB172195</strain>
    </source>
</reference>
<proteinExistence type="predicted"/>
<evidence type="ECO:0000313" key="2">
    <source>
        <dbReference type="EMBL" id="TLS35556.1"/>
    </source>
</evidence>
<comment type="caution">
    <text evidence="2">The sequence shown here is derived from an EMBL/GenBank/DDBJ whole genome shotgun (WGS) entry which is preliminary data.</text>
</comment>
<protein>
    <submittedName>
        <fullName evidence="2">Paeninodin family lasso peptide</fullName>
    </submittedName>
</protein>
<dbReference type="Proteomes" id="UP000308230">
    <property type="component" value="Unassembled WGS sequence"/>
</dbReference>
<sequence>MKKVWNAPKLEALDVKMTMWNMEGNNHDGAWTEHISNPVDHDGDGEMTEAMMS</sequence>
<keyword evidence="3" id="KW-1185">Reference proteome</keyword>
<dbReference type="OrthoDB" id="2913105at2"/>
<name>A0A5R9EZC7_9BACL</name>
<dbReference type="NCBIfam" id="NF033524">
    <property type="entry name" value="lasso_PadeA_fam"/>
    <property type="match status" value="1"/>
</dbReference>
<evidence type="ECO:0000256" key="1">
    <source>
        <dbReference type="SAM" id="MobiDB-lite"/>
    </source>
</evidence>
<evidence type="ECO:0000313" key="3">
    <source>
        <dbReference type="Proteomes" id="UP000308230"/>
    </source>
</evidence>
<dbReference type="RefSeq" id="WP_138128621.1">
    <property type="nucleotide sequence ID" value="NZ_SWLG01000019.1"/>
</dbReference>
<dbReference type="AlphaFoldDB" id="A0A5R9EZC7"/>
<gene>
    <name evidence="2" type="ORF">FCL54_19540</name>
</gene>
<dbReference type="InterPro" id="IPR049825">
    <property type="entry name" value="Lasso_PadeA-like"/>
</dbReference>
<accession>A0A5R9EZC7</accession>
<organism evidence="2 3">
    <name type="scientific">Exobacillus caeni</name>
    <dbReference type="NCBI Taxonomy" id="2574798"/>
    <lineage>
        <taxon>Bacteria</taxon>
        <taxon>Bacillati</taxon>
        <taxon>Bacillota</taxon>
        <taxon>Bacilli</taxon>
        <taxon>Bacillales</taxon>
        <taxon>Guptibacillaceae</taxon>
        <taxon>Exobacillus</taxon>
    </lineage>
</organism>
<dbReference type="EMBL" id="SWLG01000019">
    <property type="protein sequence ID" value="TLS35556.1"/>
    <property type="molecule type" value="Genomic_DNA"/>
</dbReference>
<feature type="region of interest" description="Disordered" evidence="1">
    <location>
        <begin position="34"/>
        <end position="53"/>
    </location>
</feature>